<name>A0A7J6L8S8_PERCH</name>
<dbReference type="AlphaFoldDB" id="A0A7J6L8S8"/>
<dbReference type="InterPro" id="IPR022272">
    <property type="entry name" value="Lipocalin_CS"/>
</dbReference>
<feature type="region of interest" description="Disordered" evidence="1">
    <location>
        <begin position="177"/>
        <end position="261"/>
    </location>
</feature>
<sequence length="382" mass="42386">MSKSFIILNVVFPFWRGGCEATELPVTSSELQQGTYKAVAMPDSSMICPSLPTLEEFTMEVKDGVNGQMARLTAKINGRHFVMDDYSPLVWYAEWSLRIPGNPKCMYFPRQSFHEEWFVSDIISWINLKAKSTSLLKPGLAFCFEHNKLTGNMGKIAGKWRKTIGYSHSFELVKEPSMGLGKRKQLQSSPHSSTEEPPKKRGREQGTAQSRDPSMSLGYDTMPLVTDEGMNRISTHKGGDTGPGPSGNQLHPKSLHHPSHPLRVNELQTGTATDNALDLEDIDVDNWNGQPDMADEILDSAKADSIVNPSSTGMSSKHIGGQVVQHDKSYNEILSHLKDETAPKGSGSSSDLLDFNTEALPDYDSMLENILDLKDEAEQRRQ</sequence>
<comment type="caution">
    <text evidence="3">The sequence shown here is derived from an EMBL/GenBank/DDBJ whole genome shotgun (WGS) entry which is preliminary data.</text>
</comment>
<evidence type="ECO:0000313" key="4">
    <source>
        <dbReference type="Proteomes" id="UP000591131"/>
    </source>
</evidence>
<reference evidence="3 4" key="1">
    <citation type="submission" date="2020-04" db="EMBL/GenBank/DDBJ databases">
        <title>Perkinsus chesapeaki whole genome sequence.</title>
        <authorList>
            <person name="Bogema D.R."/>
        </authorList>
    </citation>
    <scope>NUCLEOTIDE SEQUENCE [LARGE SCALE GENOMIC DNA]</scope>
    <source>
        <strain evidence="3">ATCC PRA-425</strain>
    </source>
</reference>
<dbReference type="EMBL" id="JAAPAO010000647">
    <property type="protein sequence ID" value="KAF4655615.1"/>
    <property type="molecule type" value="Genomic_DNA"/>
</dbReference>
<evidence type="ECO:0000256" key="1">
    <source>
        <dbReference type="SAM" id="MobiDB-lite"/>
    </source>
</evidence>
<evidence type="ECO:0000256" key="2">
    <source>
        <dbReference type="SAM" id="SignalP"/>
    </source>
</evidence>
<keyword evidence="2" id="KW-0732">Signal</keyword>
<dbReference type="Proteomes" id="UP000591131">
    <property type="component" value="Unassembled WGS sequence"/>
</dbReference>
<feature type="chain" id="PRO_5029688390" evidence="2">
    <location>
        <begin position="22"/>
        <end position="382"/>
    </location>
</feature>
<accession>A0A7J6L8S8</accession>
<evidence type="ECO:0000313" key="3">
    <source>
        <dbReference type="EMBL" id="KAF4655615.1"/>
    </source>
</evidence>
<organism evidence="3 4">
    <name type="scientific">Perkinsus chesapeaki</name>
    <name type="common">Clam parasite</name>
    <name type="synonym">Perkinsus andrewsi</name>
    <dbReference type="NCBI Taxonomy" id="330153"/>
    <lineage>
        <taxon>Eukaryota</taxon>
        <taxon>Sar</taxon>
        <taxon>Alveolata</taxon>
        <taxon>Perkinsozoa</taxon>
        <taxon>Perkinsea</taxon>
        <taxon>Perkinsida</taxon>
        <taxon>Perkinsidae</taxon>
        <taxon>Perkinsus</taxon>
    </lineage>
</organism>
<dbReference type="OrthoDB" id="10325308at2759"/>
<feature type="signal peptide" evidence="2">
    <location>
        <begin position="1"/>
        <end position="21"/>
    </location>
</feature>
<keyword evidence="4" id="KW-1185">Reference proteome</keyword>
<protein>
    <submittedName>
        <fullName evidence="3">Uncharacterized protein</fullName>
    </submittedName>
</protein>
<dbReference type="PROSITE" id="PS00213">
    <property type="entry name" value="LIPOCALIN"/>
    <property type="match status" value="1"/>
</dbReference>
<gene>
    <name evidence="3" type="ORF">FOL47_009349</name>
</gene>
<proteinExistence type="predicted"/>